<protein>
    <submittedName>
        <fullName evidence="2">Uncharacterized protein</fullName>
    </submittedName>
</protein>
<dbReference type="EMBL" id="CAWUPB010001168">
    <property type="protein sequence ID" value="CAK7345598.1"/>
    <property type="molecule type" value="Genomic_DNA"/>
</dbReference>
<feature type="compositionally biased region" description="Pro residues" evidence="1">
    <location>
        <begin position="22"/>
        <end position="36"/>
    </location>
</feature>
<gene>
    <name evidence="2" type="ORF">DCAF_LOCUS18315</name>
</gene>
<proteinExistence type="predicted"/>
<evidence type="ECO:0000313" key="2">
    <source>
        <dbReference type="EMBL" id="CAK7345598.1"/>
    </source>
</evidence>
<evidence type="ECO:0000256" key="1">
    <source>
        <dbReference type="SAM" id="MobiDB-lite"/>
    </source>
</evidence>
<evidence type="ECO:0000313" key="3">
    <source>
        <dbReference type="Proteomes" id="UP001314170"/>
    </source>
</evidence>
<dbReference type="Proteomes" id="UP001314170">
    <property type="component" value="Unassembled WGS sequence"/>
</dbReference>
<organism evidence="2 3">
    <name type="scientific">Dovyalis caffra</name>
    <dbReference type="NCBI Taxonomy" id="77055"/>
    <lineage>
        <taxon>Eukaryota</taxon>
        <taxon>Viridiplantae</taxon>
        <taxon>Streptophyta</taxon>
        <taxon>Embryophyta</taxon>
        <taxon>Tracheophyta</taxon>
        <taxon>Spermatophyta</taxon>
        <taxon>Magnoliopsida</taxon>
        <taxon>eudicotyledons</taxon>
        <taxon>Gunneridae</taxon>
        <taxon>Pentapetalae</taxon>
        <taxon>rosids</taxon>
        <taxon>fabids</taxon>
        <taxon>Malpighiales</taxon>
        <taxon>Salicaceae</taxon>
        <taxon>Flacourtieae</taxon>
        <taxon>Dovyalis</taxon>
    </lineage>
</organism>
<accession>A0AAV1S2I9</accession>
<keyword evidence="3" id="KW-1185">Reference proteome</keyword>
<sequence length="105" mass="11197">MGICWSCTSDKSNPTPDDDPPPPDAAPSPGPAPFSIPDPDAAPSSVGHLDGPVYICGRKNLEREELMTISIHVVLSSKNIRLPFNLNSNQSSSTLSLVAEDRLNE</sequence>
<dbReference type="AlphaFoldDB" id="A0AAV1S2I9"/>
<name>A0AAV1S2I9_9ROSI</name>
<reference evidence="2 3" key="1">
    <citation type="submission" date="2024-01" db="EMBL/GenBank/DDBJ databases">
        <authorList>
            <person name="Waweru B."/>
        </authorList>
    </citation>
    <scope>NUCLEOTIDE SEQUENCE [LARGE SCALE GENOMIC DNA]</scope>
</reference>
<comment type="caution">
    <text evidence="2">The sequence shown here is derived from an EMBL/GenBank/DDBJ whole genome shotgun (WGS) entry which is preliminary data.</text>
</comment>
<feature type="region of interest" description="Disordered" evidence="1">
    <location>
        <begin position="1"/>
        <end position="49"/>
    </location>
</feature>